<dbReference type="GO" id="GO:0005615">
    <property type="term" value="C:extracellular space"/>
    <property type="evidence" value="ECO:0007669"/>
    <property type="project" value="UniProtKB-KW"/>
</dbReference>
<dbReference type="PANTHER" id="PTHR12015">
    <property type="entry name" value="SMALL INDUCIBLE CYTOKINE A"/>
    <property type="match status" value="1"/>
</dbReference>
<comment type="similarity">
    <text evidence="2 9">Belongs to the intercrine beta (chemokine CC) family.</text>
</comment>
<dbReference type="SUPFAM" id="SSF54117">
    <property type="entry name" value="Interleukin 8-like chemokines"/>
    <property type="match status" value="1"/>
</dbReference>
<dbReference type="Ensembl" id="ENSSHAT00000032722.1">
    <property type="protein sequence ID" value="ENSSHAP00000025145.1"/>
    <property type="gene ID" value="ENSSHAG00000028388.1"/>
</dbReference>
<evidence type="ECO:0000256" key="2">
    <source>
        <dbReference type="ARBA" id="ARBA00010868"/>
    </source>
</evidence>
<keyword evidence="5 9" id="KW-0964">Secreted</keyword>
<dbReference type="GO" id="GO:0008009">
    <property type="term" value="F:chemokine activity"/>
    <property type="evidence" value="ECO:0007669"/>
    <property type="project" value="InterPro"/>
</dbReference>
<gene>
    <name evidence="12" type="primary">CCL19</name>
</gene>
<dbReference type="PROSITE" id="PS00472">
    <property type="entry name" value="SMALL_CYTOKINES_CC"/>
    <property type="match status" value="1"/>
</dbReference>
<evidence type="ECO:0000256" key="5">
    <source>
        <dbReference type="ARBA" id="ARBA00022525"/>
    </source>
</evidence>
<keyword evidence="8" id="KW-0395">Inflammatory response</keyword>
<keyword evidence="4 9" id="KW-0202">Cytokine</keyword>
<keyword evidence="6" id="KW-0732">Signal</keyword>
<feature type="region of interest" description="Disordered" evidence="10">
    <location>
        <begin position="1"/>
        <end position="75"/>
    </location>
</feature>
<evidence type="ECO:0000256" key="6">
    <source>
        <dbReference type="ARBA" id="ARBA00022729"/>
    </source>
</evidence>
<evidence type="ECO:0000313" key="13">
    <source>
        <dbReference type="Proteomes" id="UP000007648"/>
    </source>
</evidence>
<dbReference type="InParanoid" id="A0A7N4UY47"/>
<sequence length="222" mass="24757">MKKKITMKTDCSPPMKRGEDKGRRYAVRQSPDFLRVGAQPSGGAMPEAQVGMRDHGKEEQEGGRGHHKGDGGGGDFWTRKNESLHWDINRRGLKTHTHTQAHTNAAGSLLVLLCNPTDCWEICSEHTMRPLLLLSLLLLCLADPAWSGTNDAEDCCLSVTKLIIPRHIVCAYRRLSPENGCRLSAVVFTTQKGHQLCAPPNRPWVKRLIKKLDNPQYNPNCS</sequence>
<keyword evidence="3 9" id="KW-0145">Chemotaxis</keyword>
<dbReference type="GO" id="GO:0061844">
    <property type="term" value="P:antimicrobial humoral immune response mediated by antimicrobial peptide"/>
    <property type="evidence" value="ECO:0007669"/>
    <property type="project" value="TreeGrafter"/>
</dbReference>
<evidence type="ECO:0000313" key="12">
    <source>
        <dbReference type="Ensembl" id="ENSSHAP00000025145.1"/>
    </source>
</evidence>
<dbReference type="InterPro" id="IPR039809">
    <property type="entry name" value="Chemokine_b/g/d"/>
</dbReference>
<reference evidence="12 13" key="1">
    <citation type="journal article" date="2011" name="Proc. Natl. Acad. Sci. U.S.A.">
        <title>Genetic diversity and population structure of the endangered marsupial Sarcophilus harrisii (Tasmanian devil).</title>
        <authorList>
            <person name="Miller W."/>
            <person name="Hayes V.M."/>
            <person name="Ratan A."/>
            <person name="Petersen D.C."/>
            <person name="Wittekindt N.E."/>
            <person name="Miller J."/>
            <person name="Walenz B."/>
            <person name="Knight J."/>
            <person name="Qi J."/>
            <person name="Zhao F."/>
            <person name="Wang Q."/>
            <person name="Bedoya-Reina O.C."/>
            <person name="Katiyar N."/>
            <person name="Tomsho L.P."/>
            <person name="Kasson L.M."/>
            <person name="Hardie R.A."/>
            <person name="Woodbridge P."/>
            <person name="Tindall E.A."/>
            <person name="Bertelsen M.F."/>
            <person name="Dixon D."/>
            <person name="Pyecroft S."/>
            <person name="Helgen K.M."/>
            <person name="Lesk A.M."/>
            <person name="Pringle T.H."/>
            <person name="Patterson N."/>
            <person name="Zhang Y."/>
            <person name="Kreiss A."/>
            <person name="Woods G.M."/>
            <person name="Jones M.E."/>
            <person name="Schuster S.C."/>
        </authorList>
    </citation>
    <scope>NUCLEOTIDE SEQUENCE [LARGE SCALE GENOMIC DNA]</scope>
</reference>
<evidence type="ECO:0000256" key="1">
    <source>
        <dbReference type="ARBA" id="ARBA00004613"/>
    </source>
</evidence>
<keyword evidence="7" id="KW-1015">Disulfide bond</keyword>
<reference evidence="12" key="3">
    <citation type="submission" date="2025-09" db="UniProtKB">
        <authorList>
            <consortium name="Ensembl"/>
        </authorList>
    </citation>
    <scope>IDENTIFICATION</scope>
</reference>
<evidence type="ECO:0000256" key="3">
    <source>
        <dbReference type="ARBA" id="ARBA00022500"/>
    </source>
</evidence>
<dbReference type="GO" id="GO:0070098">
    <property type="term" value="P:chemokine-mediated signaling pathway"/>
    <property type="evidence" value="ECO:0007669"/>
    <property type="project" value="TreeGrafter"/>
</dbReference>
<dbReference type="InterPro" id="IPR036048">
    <property type="entry name" value="Interleukin_8-like_sf"/>
</dbReference>
<proteinExistence type="inferred from homology"/>
<dbReference type="FunFam" id="2.40.50.40:FF:000012">
    <property type="entry name" value="C-C motif chemokine"/>
    <property type="match status" value="1"/>
</dbReference>
<evidence type="ECO:0000256" key="7">
    <source>
        <dbReference type="ARBA" id="ARBA00023157"/>
    </source>
</evidence>
<keyword evidence="13" id="KW-1185">Reference proteome</keyword>
<accession>A0A7N4UY47</accession>
<dbReference type="GeneTree" id="ENSGT01130000278316"/>
<evidence type="ECO:0000256" key="8">
    <source>
        <dbReference type="ARBA" id="ARBA00023198"/>
    </source>
</evidence>
<dbReference type="Gene3D" id="2.40.50.40">
    <property type="match status" value="1"/>
</dbReference>
<evidence type="ECO:0000256" key="9">
    <source>
        <dbReference type="RuleBase" id="RU361150"/>
    </source>
</evidence>
<comment type="subcellular location">
    <subcellularLocation>
        <location evidence="1 9">Secreted</location>
    </subcellularLocation>
</comment>
<dbReference type="Pfam" id="PF00048">
    <property type="entry name" value="IL8"/>
    <property type="match status" value="1"/>
</dbReference>
<dbReference type="GO" id="GO:0030335">
    <property type="term" value="P:positive regulation of cell migration"/>
    <property type="evidence" value="ECO:0007669"/>
    <property type="project" value="TreeGrafter"/>
</dbReference>
<dbReference type="InterPro" id="IPR001811">
    <property type="entry name" value="Chemokine_IL8-like_dom"/>
</dbReference>
<feature type="domain" description="Chemokine interleukin-8-like" evidence="11">
    <location>
        <begin position="152"/>
        <end position="212"/>
    </location>
</feature>
<dbReference type="InterPro" id="IPR000827">
    <property type="entry name" value="Chemokine_CC_CS"/>
</dbReference>
<dbReference type="PANTHER" id="PTHR12015:SF80">
    <property type="entry name" value="C-C MOTIF CHEMOKINE 19"/>
    <property type="match status" value="1"/>
</dbReference>
<dbReference type="SMART" id="SM00199">
    <property type="entry name" value="SCY"/>
    <property type="match status" value="1"/>
</dbReference>
<name>A0A7N4UY47_SARHA</name>
<evidence type="ECO:0000259" key="11">
    <source>
        <dbReference type="SMART" id="SM00199"/>
    </source>
</evidence>
<feature type="compositionally biased region" description="Basic and acidic residues" evidence="10">
    <location>
        <begin position="52"/>
        <end position="70"/>
    </location>
</feature>
<dbReference type="Proteomes" id="UP000007648">
    <property type="component" value="Unassembled WGS sequence"/>
</dbReference>
<organism evidence="12 13">
    <name type="scientific">Sarcophilus harrisii</name>
    <name type="common">Tasmanian devil</name>
    <name type="synonym">Sarcophilus laniarius</name>
    <dbReference type="NCBI Taxonomy" id="9305"/>
    <lineage>
        <taxon>Eukaryota</taxon>
        <taxon>Metazoa</taxon>
        <taxon>Chordata</taxon>
        <taxon>Craniata</taxon>
        <taxon>Vertebrata</taxon>
        <taxon>Euteleostomi</taxon>
        <taxon>Mammalia</taxon>
        <taxon>Metatheria</taxon>
        <taxon>Dasyuromorphia</taxon>
        <taxon>Dasyuridae</taxon>
        <taxon>Sarcophilus</taxon>
    </lineage>
</organism>
<reference evidence="12" key="2">
    <citation type="submission" date="2025-08" db="UniProtKB">
        <authorList>
            <consortium name="Ensembl"/>
        </authorList>
    </citation>
    <scope>IDENTIFICATION</scope>
</reference>
<dbReference type="GO" id="GO:0048245">
    <property type="term" value="P:eosinophil chemotaxis"/>
    <property type="evidence" value="ECO:0007669"/>
    <property type="project" value="TreeGrafter"/>
</dbReference>
<evidence type="ECO:0000256" key="10">
    <source>
        <dbReference type="SAM" id="MobiDB-lite"/>
    </source>
</evidence>
<dbReference type="GO" id="GO:0048020">
    <property type="term" value="F:CCR chemokine receptor binding"/>
    <property type="evidence" value="ECO:0007669"/>
    <property type="project" value="TreeGrafter"/>
</dbReference>
<evidence type="ECO:0000256" key="4">
    <source>
        <dbReference type="ARBA" id="ARBA00022514"/>
    </source>
</evidence>
<protein>
    <recommendedName>
        <fullName evidence="9">C-C motif chemokine</fullName>
    </recommendedName>
</protein>
<dbReference type="GO" id="GO:0006954">
    <property type="term" value="P:inflammatory response"/>
    <property type="evidence" value="ECO:0007669"/>
    <property type="project" value="UniProtKB-KW"/>
</dbReference>
<dbReference type="AlphaFoldDB" id="A0A7N4UY47"/>